<protein>
    <submittedName>
        <fullName evidence="1">Uncharacterized protein</fullName>
    </submittedName>
</protein>
<keyword evidence="2" id="KW-1185">Reference proteome</keyword>
<dbReference type="EMBL" id="JBBWWR010000021">
    <property type="protein sequence ID" value="KAK8938084.1"/>
    <property type="molecule type" value="Genomic_DNA"/>
</dbReference>
<organism evidence="1 2">
    <name type="scientific">Platanthera guangdongensis</name>
    <dbReference type="NCBI Taxonomy" id="2320717"/>
    <lineage>
        <taxon>Eukaryota</taxon>
        <taxon>Viridiplantae</taxon>
        <taxon>Streptophyta</taxon>
        <taxon>Embryophyta</taxon>
        <taxon>Tracheophyta</taxon>
        <taxon>Spermatophyta</taxon>
        <taxon>Magnoliopsida</taxon>
        <taxon>Liliopsida</taxon>
        <taxon>Asparagales</taxon>
        <taxon>Orchidaceae</taxon>
        <taxon>Orchidoideae</taxon>
        <taxon>Orchideae</taxon>
        <taxon>Orchidinae</taxon>
        <taxon>Platanthera</taxon>
    </lineage>
</organism>
<evidence type="ECO:0000313" key="1">
    <source>
        <dbReference type="EMBL" id="KAK8938084.1"/>
    </source>
</evidence>
<dbReference type="Proteomes" id="UP001412067">
    <property type="component" value="Unassembled WGS sequence"/>
</dbReference>
<comment type="caution">
    <text evidence="1">The sequence shown here is derived from an EMBL/GenBank/DDBJ whole genome shotgun (WGS) entry which is preliminary data.</text>
</comment>
<reference evidence="1 2" key="1">
    <citation type="journal article" date="2022" name="Nat. Plants">
        <title>Genomes of leafy and leafless Platanthera orchids illuminate the evolution of mycoheterotrophy.</title>
        <authorList>
            <person name="Li M.H."/>
            <person name="Liu K.W."/>
            <person name="Li Z."/>
            <person name="Lu H.C."/>
            <person name="Ye Q.L."/>
            <person name="Zhang D."/>
            <person name="Wang J.Y."/>
            <person name="Li Y.F."/>
            <person name="Zhong Z.M."/>
            <person name="Liu X."/>
            <person name="Yu X."/>
            <person name="Liu D.K."/>
            <person name="Tu X.D."/>
            <person name="Liu B."/>
            <person name="Hao Y."/>
            <person name="Liao X.Y."/>
            <person name="Jiang Y.T."/>
            <person name="Sun W.H."/>
            <person name="Chen J."/>
            <person name="Chen Y.Q."/>
            <person name="Ai Y."/>
            <person name="Zhai J.W."/>
            <person name="Wu S.S."/>
            <person name="Zhou Z."/>
            <person name="Hsiao Y.Y."/>
            <person name="Wu W.L."/>
            <person name="Chen Y.Y."/>
            <person name="Lin Y.F."/>
            <person name="Hsu J.L."/>
            <person name="Li C.Y."/>
            <person name="Wang Z.W."/>
            <person name="Zhao X."/>
            <person name="Zhong W.Y."/>
            <person name="Ma X.K."/>
            <person name="Ma L."/>
            <person name="Huang J."/>
            <person name="Chen G.Z."/>
            <person name="Huang M.Z."/>
            <person name="Huang L."/>
            <person name="Peng D.H."/>
            <person name="Luo Y.B."/>
            <person name="Zou S.Q."/>
            <person name="Chen S.P."/>
            <person name="Lan S."/>
            <person name="Tsai W.C."/>
            <person name="Van de Peer Y."/>
            <person name="Liu Z.J."/>
        </authorList>
    </citation>
    <scope>NUCLEOTIDE SEQUENCE [LARGE SCALE GENOMIC DNA]</scope>
    <source>
        <strain evidence="1">Lor288</strain>
    </source>
</reference>
<sequence length="161" mass="17458">MTVNSGINMVVLLFIDIIRIPSALLRVGISSRPLLCDDNLPASVDSSPKHGRLPCHRCWMSGRFLHAFRWLDLLENGSLISLFSATIVMLGLYPFQSVLKLCNPSCWGALFCNGPDPSHGNPLAPPAYQGPNPGPLLVVSLSHSSMQVMHPNPSLSCLSAR</sequence>
<accession>A0ABR2LED7</accession>
<gene>
    <name evidence="1" type="ORF">KSP40_PGU015394</name>
</gene>
<name>A0ABR2LED7_9ASPA</name>
<proteinExistence type="predicted"/>
<evidence type="ECO:0000313" key="2">
    <source>
        <dbReference type="Proteomes" id="UP001412067"/>
    </source>
</evidence>